<dbReference type="RefSeq" id="WP_193675236.1">
    <property type="nucleotide sequence ID" value="NZ_JADDIV010000001.1"/>
</dbReference>
<sequence>MAAPIETYRGFVYPWCIDHMGHLNVQSYVARFDEASWHFLAALGLTPAFLAAQDRGLVALDQRIQYRREVHAGSLLAVSTGLREAGAKTLRYQHRMRNCEAEGEVATMDLLVGYLDKSSRRLVPLPEAVLATARDWLADPPGPAP</sequence>
<dbReference type="CDD" id="cd00586">
    <property type="entry name" value="4HBT"/>
    <property type="match status" value="1"/>
</dbReference>
<accession>A0ABR9RZD6</accession>
<dbReference type="PANTHER" id="PTHR31793">
    <property type="entry name" value="4-HYDROXYBENZOYL-COA THIOESTERASE FAMILY MEMBER"/>
    <property type="match status" value="1"/>
</dbReference>
<dbReference type="Gene3D" id="3.10.129.10">
    <property type="entry name" value="Hotdog Thioesterase"/>
    <property type="match status" value="1"/>
</dbReference>
<comment type="caution">
    <text evidence="1">The sequence shown here is derived from an EMBL/GenBank/DDBJ whole genome shotgun (WGS) entry which is preliminary data.</text>
</comment>
<proteinExistence type="predicted"/>
<protein>
    <submittedName>
        <fullName evidence="1">Acyl-CoA thioesterase</fullName>
    </submittedName>
</protein>
<organism evidence="1 2">
    <name type="scientific">Ramlibacter pallidus</name>
    <dbReference type="NCBI Taxonomy" id="2780087"/>
    <lineage>
        <taxon>Bacteria</taxon>
        <taxon>Pseudomonadati</taxon>
        <taxon>Pseudomonadota</taxon>
        <taxon>Betaproteobacteria</taxon>
        <taxon>Burkholderiales</taxon>
        <taxon>Comamonadaceae</taxon>
        <taxon>Ramlibacter</taxon>
    </lineage>
</organism>
<name>A0ABR9RZD6_9BURK</name>
<dbReference type="InterPro" id="IPR050563">
    <property type="entry name" value="4-hydroxybenzoyl-CoA_TE"/>
</dbReference>
<dbReference type="Proteomes" id="UP000806285">
    <property type="component" value="Unassembled WGS sequence"/>
</dbReference>
<dbReference type="Pfam" id="PF13279">
    <property type="entry name" value="4HBT_2"/>
    <property type="match status" value="1"/>
</dbReference>
<reference evidence="1 2" key="1">
    <citation type="submission" date="2020-10" db="EMBL/GenBank/DDBJ databases">
        <title>Ramlibacter sp. HM2 16S ribosomal RNA gene Genome sequencing and assembly.</title>
        <authorList>
            <person name="Kang M."/>
        </authorList>
    </citation>
    <scope>NUCLEOTIDE SEQUENCE [LARGE SCALE GENOMIC DNA]</scope>
    <source>
        <strain evidence="1 2">HM2</strain>
    </source>
</reference>
<evidence type="ECO:0000313" key="1">
    <source>
        <dbReference type="EMBL" id="MBE7366626.1"/>
    </source>
</evidence>
<dbReference type="EMBL" id="JADDIV010000001">
    <property type="protein sequence ID" value="MBE7366626.1"/>
    <property type="molecule type" value="Genomic_DNA"/>
</dbReference>
<keyword evidence="2" id="KW-1185">Reference proteome</keyword>
<dbReference type="PANTHER" id="PTHR31793:SF2">
    <property type="entry name" value="BLR1345 PROTEIN"/>
    <property type="match status" value="1"/>
</dbReference>
<dbReference type="InterPro" id="IPR029069">
    <property type="entry name" value="HotDog_dom_sf"/>
</dbReference>
<evidence type="ECO:0000313" key="2">
    <source>
        <dbReference type="Proteomes" id="UP000806285"/>
    </source>
</evidence>
<gene>
    <name evidence="1" type="ORF">IM787_03500</name>
</gene>
<dbReference type="SUPFAM" id="SSF54637">
    <property type="entry name" value="Thioesterase/thiol ester dehydrase-isomerase"/>
    <property type="match status" value="1"/>
</dbReference>